<evidence type="ECO:0000256" key="1">
    <source>
        <dbReference type="ARBA" id="ARBA00006738"/>
    </source>
</evidence>
<name>A0A1M6ZEC8_PSETH</name>
<dbReference type="NCBIfam" id="NF009150">
    <property type="entry name" value="PRK12497.1-3"/>
    <property type="match status" value="1"/>
</dbReference>
<dbReference type="HAMAP" id="MF_00048">
    <property type="entry name" value="UPF0102"/>
    <property type="match status" value="1"/>
</dbReference>
<organism evidence="3 4">
    <name type="scientific">Pseudonocardia thermophila</name>
    <dbReference type="NCBI Taxonomy" id="1848"/>
    <lineage>
        <taxon>Bacteria</taxon>
        <taxon>Bacillati</taxon>
        <taxon>Actinomycetota</taxon>
        <taxon>Actinomycetes</taxon>
        <taxon>Pseudonocardiales</taxon>
        <taxon>Pseudonocardiaceae</taxon>
        <taxon>Pseudonocardia</taxon>
    </lineage>
</organism>
<comment type="similarity">
    <text evidence="1 2">Belongs to the UPF0102 family.</text>
</comment>
<sequence length="118" mass="13210">MAAKDDLGRRGEDIAVRYLEHQGMVVLSRNWRCRAGELDVVATDAHQLVVCEVKTRSSERFGAPAEAVDPKKAGRIKRVTQAWLAAHRVRWCDLRFDVVAVVAEPGAPARITHYRSAF</sequence>
<dbReference type="NCBIfam" id="TIGR00252">
    <property type="entry name" value="YraN family protein"/>
    <property type="match status" value="1"/>
</dbReference>
<dbReference type="PANTHER" id="PTHR34039:SF1">
    <property type="entry name" value="UPF0102 PROTEIN YRAN"/>
    <property type="match status" value="1"/>
</dbReference>
<dbReference type="CDD" id="cd20736">
    <property type="entry name" value="PoNe_Nuclease"/>
    <property type="match status" value="1"/>
</dbReference>
<dbReference type="SUPFAM" id="SSF52980">
    <property type="entry name" value="Restriction endonuclease-like"/>
    <property type="match status" value="1"/>
</dbReference>
<dbReference type="Proteomes" id="UP000184363">
    <property type="component" value="Unassembled WGS sequence"/>
</dbReference>
<dbReference type="OrthoDB" id="9794876at2"/>
<reference evidence="3 4" key="1">
    <citation type="submission" date="2016-11" db="EMBL/GenBank/DDBJ databases">
        <authorList>
            <person name="Jaros S."/>
            <person name="Januszkiewicz K."/>
            <person name="Wedrychowicz H."/>
        </authorList>
    </citation>
    <scope>NUCLEOTIDE SEQUENCE [LARGE SCALE GENOMIC DNA]</scope>
    <source>
        <strain evidence="3 4">DSM 43832</strain>
    </source>
</reference>
<dbReference type="InterPro" id="IPR011335">
    <property type="entry name" value="Restrct_endonuc-II-like"/>
</dbReference>
<gene>
    <name evidence="3" type="ORF">SAMN05443637_12378</name>
</gene>
<keyword evidence="3" id="KW-0378">Hydrolase</keyword>
<evidence type="ECO:0000256" key="2">
    <source>
        <dbReference type="HAMAP-Rule" id="MF_00048"/>
    </source>
</evidence>
<dbReference type="GO" id="GO:0003676">
    <property type="term" value="F:nucleic acid binding"/>
    <property type="evidence" value="ECO:0007669"/>
    <property type="project" value="InterPro"/>
</dbReference>
<evidence type="ECO:0000313" key="3">
    <source>
        <dbReference type="EMBL" id="SHL28861.1"/>
    </source>
</evidence>
<accession>A0A1M6ZEC8</accession>
<dbReference type="GO" id="GO:0004519">
    <property type="term" value="F:endonuclease activity"/>
    <property type="evidence" value="ECO:0007669"/>
    <property type="project" value="UniProtKB-KW"/>
</dbReference>
<protein>
    <recommendedName>
        <fullName evidence="2">UPF0102 protein SAMN05443637_12378</fullName>
    </recommendedName>
</protein>
<dbReference type="Gene3D" id="3.40.1350.10">
    <property type="match status" value="1"/>
</dbReference>
<evidence type="ECO:0000313" key="4">
    <source>
        <dbReference type="Proteomes" id="UP000184363"/>
    </source>
</evidence>
<dbReference type="Pfam" id="PF02021">
    <property type="entry name" value="UPF0102"/>
    <property type="match status" value="1"/>
</dbReference>
<dbReference type="RefSeq" id="WP_073459822.1">
    <property type="nucleotide sequence ID" value="NZ_FRAP01000023.1"/>
</dbReference>
<dbReference type="PANTHER" id="PTHR34039">
    <property type="entry name" value="UPF0102 PROTEIN YRAN"/>
    <property type="match status" value="1"/>
</dbReference>
<dbReference type="STRING" id="1848.SAMN05443637_12378"/>
<dbReference type="EMBL" id="FRAP01000023">
    <property type="protein sequence ID" value="SHL28861.1"/>
    <property type="molecule type" value="Genomic_DNA"/>
</dbReference>
<dbReference type="InterPro" id="IPR003509">
    <property type="entry name" value="UPF0102_YraN-like"/>
</dbReference>
<keyword evidence="3" id="KW-0540">Nuclease</keyword>
<dbReference type="AlphaFoldDB" id="A0A1M6ZEC8"/>
<dbReference type="NCBIfam" id="NF009154">
    <property type="entry name" value="PRK12497.3-3"/>
    <property type="match status" value="1"/>
</dbReference>
<dbReference type="InterPro" id="IPR011856">
    <property type="entry name" value="tRNA_endonuc-like_dom_sf"/>
</dbReference>
<keyword evidence="4" id="KW-1185">Reference proteome</keyword>
<keyword evidence="3" id="KW-0255">Endonuclease</keyword>
<proteinExistence type="inferred from homology"/>